<evidence type="ECO:0000313" key="2">
    <source>
        <dbReference type="Proteomes" id="UP000014028"/>
    </source>
</evidence>
<evidence type="ECO:0000313" key="1">
    <source>
        <dbReference type="EMBL" id="EOQ09370.1"/>
    </source>
</evidence>
<proteinExistence type="predicted"/>
<feature type="non-terminal residue" evidence="1">
    <location>
        <position position="47"/>
    </location>
</feature>
<name>A0A9W5VS24_BACCE</name>
<sequence>MAKLHVSTKYGMTVHDLLQEERKIKNSFFKQRLMSVRLVMEGHSATS</sequence>
<protein>
    <submittedName>
        <fullName evidence="1">Uncharacterized protein</fullName>
    </submittedName>
</protein>
<reference evidence="1 2" key="1">
    <citation type="submission" date="2012-12" db="EMBL/GenBank/DDBJ databases">
        <title>The Genome Sequence of Bacillus cereus VD184.</title>
        <authorList>
            <consortium name="The Broad Institute Genome Sequencing Platform"/>
            <consortium name="The Broad Institute Genome Sequencing Center for Infectious Disease"/>
            <person name="Feldgarden M."/>
            <person name="Van der Auwera G.A."/>
            <person name="Mahillon J."/>
            <person name="Duprez V."/>
            <person name="Timmery S."/>
            <person name="Mattelet C."/>
            <person name="Dierick K."/>
            <person name="Sun M."/>
            <person name="Yu Z."/>
            <person name="Zhu L."/>
            <person name="Hu X."/>
            <person name="Shank E.B."/>
            <person name="Swiecicka I."/>
            <person name="Hansen B.M."/>
            <person name="Andrup L."/>
            <person name="Walker B."/>
            <person name="Young S.K."/>
            <person name="Zeng Q."/>
            <person name="Gargeya S."/>
            <person name="Fitzgerald M."/>
            <person name="Haas B."/>
            <person name="Abouelleil A."/>
            <person name="Alvarado L."/>
            <person name="Arachchi H.M."/>
            <person name="Berlin A.M."/>
            <person name="Chapman S.B."/>
            <person name="Dewar J."/>
            <person name="Goldberg J."/>
            <person name="Griggs A."/>
            <person name="Gujja S."/>
            <person name="Hansen M."/>
            <person name="Howarth C."/>
            <person name="Imamovic A."/>
            <person name="Larimer J."/>
            <person name="McCowan C."/>
            <person name="Murphy C."/>
            <person name="Neiman D."/>
            <person name="Pearson M."/>
            <person name="Priest M."/>
            <person name="Roberts A."/>
            <person name="Saif S."/>
            <person name="Shea T."/>
            <person name="Sisk P."/>
            <person name="Sykes S."/>
            <person name="Wortman J."/>
            <person name="Nusbaum C."/>
            <person name="Birren B."/>
        </authorList>
    </citation>
    <scope>NUCLEOTIDE SEQUENCE [LARGE SCALE GENOMIC DNA]</scope>
    <source>
        <strain evidence="1 2">VD184</strain>
    </source>
</reference>
<dbReference type="AlphaFoldDB" id="A0A9W5VS24"/>
<gene>
    <name evidence="1" type="ORF">IKC_05769</name>
</gene>
<comment type="caution">
    <text evidence="1">The sequence shown here is derived from an EMBL/GenBank/DDBJ whole genome shotgun (WGS) entry which is preliminary data.</text>
</comment>
<organism evidence="1 2">
    <name type="scientific">Bacillus cereus VD184</name>
    <dbReference type="NCBI Taxonomy" id="1053242"/>
    <lineage>
        <taxon>Bacteria</taxon>
        <taxon>Bacillati</taxon>
        <taxon>Bacillota</taxon>
        <taxon>Bacilli</taxon>
        <taxon>Bacillales</taxon>
        <taxon>Bacillaceae</taxon>
        <taxon>Bacillus</taxon>
        <taxon>Bacillus cereus group</taxon>
    </lineage>
</organism>
<dbReference type="EMBL" id="AHFK01000051">
    <property type="protein sequence ID" value="EOQ09370.1"/>
    <property type="molecule type" value="Genomic_DNA"/>
</dbReference>
<accession>A0A9W5VS24</accession>
<dbReference type="Proteomes" id="UP000014028">
    <property type="component" value="Unassembled WGS sequence"/>
</dbReference>